<evidence type="ECO:0000313" key="3">
    <source>
        <dbReference type="Proteomes" id="UP000094056"/>
    </source>
</evidence>
<proteinExistence type="predicted"/>
<dbReference type="InterPro" id="IPR024442">
    <property type="entry name" value="Transposase_Zn_ribbon"/>
</dbReference>
<evidence type="ECO:0000259" key="1">
    <source>
        <dbReference type="Pfam" id="PF12760"/>
    </source>
</evidence>
<evidence type="ECO:0000313" key="2">
    <source>
        <dbReference type="EMBL" id="ODS34596.1"/>
    </source>
</evidence>
<comment type="caution">
    <text evidence="2">The sequence shown here is derived from an EMBL/GenBank/DDBJ whole genome shotgun (WGS) entry which is preliminary data.</text>
</comment>
<dbReference type="AlphaFoldDB" id="A0A1E3XG32"/>
<dbReference type="EMBL" id="MAYW01000004">
    <property type="protein sequence ID" value="ODS34596.1"/>
    <property type="molecule type" value="Genomic_DNA"/>
</dbReference>
<protein>
    <recommendedName>
        <fullName evidence="1">Transposase zinc-ribbon domain-containing protein</fullName>
    </recommendedName>
</protein>
<dbReference type="Proteomes" id="UP000094056">
    <property type="component" value="Unassembled WGS sequence"/>
</dbReference>
<name>A0A1E3XG32_9BACT</name>
<organism evidence="2 3">
    <name type="scientific">Candidatus Scalindua rubra</name>
    <dbReference type="NCBI Taxonomy" id="1872076"/>
    <lineage>
        <taxon>Bacteria</taxon>
        <taxon>Pseudomonadati</taxon>
        <taxon>Planctomycetota</taxon>
        <taxon>Candidatus Brocadiia</taxon>
        <taxon>Candidatus Brocadiales</taxon>
        <taxon>Candidatus Scalinduaceae</taxon>
        <taxon>Candidatus Scalindua</taxon>
    </lineage>
</organism>
<reference evidence="2 3" key="1">
    <citation type="submission" date="2016-07" db="EMBL/GenBank/DDBJ databases">
        <title>Draft genome of Scalindua rubra, obtained from a brine-seawater interface in the Red Sea, sheds light on salt adaptation in anammox bacteria.</title>
        <authorList>
            <person name="Speth D.R."/>
            <person name="Lagkouvardos I."/>
            <person name="Wang Y."/>
            <person name="Qian P.-Y."/>
            <person name="Dutilh B.E."/>
            <person name="Jetten M.S."/>
        </authorList>
    </citation>
    <scope>NUCLEOTIDE SEQUENCE [LARGE SCALE GENOMIC DNA]</scope>
    <source>
        <strain evidence="2">BSI-1</strain>
    </source>
</reference>
<gene>
    <name evidence="2" type="ORF">SCARUB_00331</name>
</gene>
<dbReference type="Pfam" id="PF12760">
    <property type="entry name" value="Zn_ribbon_IS1595"/>
    <property type="match status" value="1"/>
</dbReference>
<accession>A0A1E3XG32</accession>
<feature type="domain" description="Transposase zinc-ribbon" evidence="1">
    <location>
        <begin position="17"/>
        <end position="62"/>
    </location>
</feature>
<feature type="non-terminal residue" evidence="2">
    <location>
        <position position="171"/>
    </location>
</feature>
<dbReference type="NCBIfam" id="NF033547">
    <property type="entry name" value="transpos_IS1595"/>
    <property type="match status" value="1"/>
</dbReference>
<sequence length="171" mass="19788">MAQREPMSLFQFHKMFPTEEDCANYIFNLRWSEGFICPHCQNDKYGLIKKRLIYRCKACRYQASLTAGSVLHRTRTPLMLWFWAIFLVACDKRGHSALSLSKELGVSYWVAWTMLQKIRKAMGQQDANYRLNGLVEMDEAYFGGVSKERSRGRGTTKSKVLIAVSTDEVKK</sequence>